<feature type="transmembrane region" description="Helical" evidence="2">
    <location>
        <begin position="540"/>
        <end position="561"/>
    </location>
</feature>
<dbReference type="PROSITE" id="PS51382">
    <property type="entry name" value="SPX"/>
    <property type="match status" value="2"/>
</dbReference>
<dbReference type="Pfam" id="PF03105">
    <property type="entry name" value="SPX"/>
    <property type="match status" value="1"/>
</dbReference>
<accession>A0A498HIS9</accession>
<feature type="region of interest" description="Disordered" evidence="1">
    <location>
        <begin position="267"/>
        <end position="295"/>
    </location>
</feature>
<feature type="compositionally biased region" description="Polar residues" evidence="1">
    <location>
        <begin position="343"/>
        <end position="358"/>
    </location>
</feature>
<keyword evidence="2" id="KW-0472">Membrane</keyword>
<evidence type="ECO:0000256" key="1">
    <source>
        <dbReference type="SAM" id="MobiDB-lite"/>
    </source>
</evidence>
<keyword evidence="2" id="KW-0812">Transmembrane</keyword>
<proteinExistence type="predicted"/>
<dbReference type="CDD" id="cd14481">
    <property type="entry name" value="SPX_AtSPX1_like"/>
    <property type="match status" value="1"/>
</dbReference>
<dbReference type="EMBL" id="RDQH01000343">
    <property type="protein sequence ID" value="RXH69297.1"/>
    <property type="molecule type" value="Genomic_DNA"/>
</dbReference>
<feature type="domain" description="SPX" evidence="3">
    <location>
        <begin position="1"/>
        <end position="229"/>
    </location>
</feature>
<gene>
    <name evidence="4" type="ORF">DVH24_037081</name>
</gene>
<feature type="compositionally biased region" description="Polar residues" evidence="1">
    <location>
        <begin position="280"/>
        <end position="295"/>
    </location>
</feature>
<evidence type="ECO:0000259" key="3">
    <source>
        <dbReference type="PROSITE" id="PS51382"/>
    </source>
</evidence>
<comment type="caution">
    <text evidence="4">The sequence shown here is derived from an EMBL/GenBank/DDBJ whole genome shotgun (WGS) entry which is preliminary data.</text>
</comment>
<keyword evidence="2" id="KW-1133">Transmembrane helix</keyword>
<feature type="compositionally biased region" description="Polar residues" evidence="1">
    <location>
        <begin position="319"/>
        <end position="334"/>
    </location>
</feature>
<keyword evidence="5" id="KW-1185">Reference proteome</keyword>
<reference evidence="4 5" key="1">
    <citation type="submission" date="2018-10" db="EMBL/GenBank/DDBJ databases">
        <title>A high-quality apple genome assembly.</title>
        <authorList>
            <person name="Hu J."/>
        </authorList>
    </citation>
    <scope>NUCLEOTIDE SEQUENCE [LARGE SCALE GENOMIC DNA]</scope>
    <source>
        <strain evidence="5">cv. HFTH1</strain>
        <tissue evidence="4">Young leaf</tissue>
    </source>
</reference>
<evidence type="ECO:0000313" key="4">
    <source>
        <dbReference type="EMBL" id="RXH69297.1"/>
    </source>
</evidence>
<evidence type="ECO:0000313" key="5">
    <source>
        <dbReference type="Proteomes" id="UP000290289"/>
    </source>
</evidence>
<sequence>MKFGKEFRTHLEETLPEWRDKFLCYKLLKKLLKGLPATAATIAAVDSLPRHLEFQLAYAYPAAGDGGGGGGFHPLAGLQYWFVAILNEELYKLNDFYMDKEEDFVIRFQELKGRIEIVRERSSRGGVFTSETEFSKEVMDIRKDFVTIHGEMVLLKSYSSLNFTGTAATFHLPYLTCIVQLLASVNFFILYLRYLLLKSAVSYVSTGLVKILKKYDKRTGGVLRLCFTQLAHQPFFTTELLTRLVSECEANLELLFPLEAEVIEGTPTTQDETTPDRSHSNLQSNHSANIASETPSNMEANMDIYRGTVAAMKAIQGLQKPSSTSGPWSLSNHFRSQDEESTGAVTENSTSNSVASWQSDEDDQRIHLEETLPEWRDKFLCYKLLKKLLKRLPATTAAIAAVDSLPRHLEFQPANAHLAVADGSGEFHPLGGLFVPILNEELKKLNDFYVDKEEEFVIRFQELKGRIDRVGERSSSGGVFTSETFRKEVMDIRKDFVTIHGEMVLLKKHGWWNFRGTAAISFHLPYLTCIVQPLVSVNFFILYLRYLLLKSAVSFGSIALVKILKKYDKRTGGELRLCFTQLDHQPLFTTETLTRLNDKCKALNVRLRMPCVRILNYKKMNG</sequence>
<protein>
    <recommendedName>
        <fullName evidence="3">SPX domain-containing protein</fullName>
    </recommendedName>
</protein>
<evidence type="ECO:0000256" key="2">
    <source>
        <dbReference type="SAM" id="Phobius"/>
    </source>
</evidence>
<organism evidence="4 5">
    <name type="scientific">Malus domestica</name>
    <name type="common">Apple</name>
    <name type="synonym">Pyrus malus</name>
    <dbReference type="NCBI Taxonomy" id="3750"/>
    <lineage>
        <taxon>Eukaryota</taxon>
        <taxon>Viridiplantae</taxon>
        <taxon>Streptophyta</taxon>
        <taxon>Embryophyta</taxon>
        <taxon>Tracheophyta</taxon>
        <taxon>Spermatophyta</taxon>
        <taxon>Magnoliopsida</taxon>
        <taxon>eudicotyledons</taxon>
        <taxon>Gunneridae</taxon>
        <taxon>Pentapetalae</taxon>
        <taxon>rosids</taxon>
        <taxon>fabids</taxon>
        <taxon>Rosales</taxon>
        <taxon>Rosaceae</taxon>
        <taxon>Amygdaloideae</taxon>
        <taxon>Maleae</taxon>
        <taxon>Malus</taxon>
    </lineage>
</organism>
<feature type="domain" description="SPX" evidence="3">
    <location>
        <begin position="362"/>
        <end position="581"/>
    </location>
</feature>
<dbReference type="InterPro" id="IPR031142">
    <property type="entry name" value="SPX_prot"/>
</dbReference>
<dbReference type="Proteomes" id="UP000290289">
    <property type="component" value="Chromosome 17"/>
</dbReference>
<dbReference type="STRING" id="3750.A0A498HIS9"/>
<feature type="region of interest" description="Disordered" evidence="1">
    <location>
        <begin position="316"/>
        <end position="361"/>
    </location>
</feature>
<dbReference type="AlphaFoldDB" id="A0A498HIS9"/>
<name>A0A498HIS9_MALDO</name>
<dbReference type="PANTHER" id="PTHR45978">
    <property type="entry name" value="SPX DOMAIN-CONTAINING PROTEIN 3"/>
    <property type="match status" value="1"/>
</dbReference>
<dbReference type="PANTHER" id="PTHR45978:SF7">
    <property type="entry name" value="SPX DOMAIN-CONTAINING PROTEIN 4"/>
    <property type="match status" value="1"/>
</dbReference>
<dbReference type="InterPro" id="IPR004331">
    <property type="entry name" value="SPX_dom"/>
</dbReference>
<dbReference type="GO" id="GO:0016036">
    <property type="term" value="P:cellular response to phosphate starvation"/>
    <property type="evidence" value="ECO:0007669"/>
    <property type="project" value="InterPro"/>
</dbReference>